<evidence type="ECO:0000313" key="3">
    <source>
        <dbReference type="Proteomes" id="UP000234681"/>
    </source>
</evidence>
<sequence>MAGLSLLLSALLCPPSPSSVLKALLVYISTHLPLPLLQTFTPSFPPCHMIFHDRWPYWLFGKFENPAINN</sequence>
<evidence type="ECO:0000313" key="2">
    <source>
        <dbReference type="EMBL" id="EDL91412.1"/>
    </source>
</evidence>
<accession>A6IBE4</accession>
<dbReference type="EMBL" id="CH473957">
    <property type="protein sequence ID" value="EDL91412.1"/>
    <property type="molecule type" value="Genomic_DNA"/>
</dbReference>
<protein>
    <submittedName>
        <fullName evidence="2">RCG56147</fullName>
    </submittedName>
</protein>
<dbReference type="AlphaFoldDB" id="A6IBE4"/>
<evidence type="ECO:0000256" key="1">
    <source>
        <dbReference type="SAM" id="SignalP"/>
    </source>
</evidence>
<feature type="chain" id="PRO_5039912576" evidence="1">
    <location>
        <begin position="19"/>
        <end position="70"/>
    </location>
</feature>
<dbReference type="Proteomes" id="UP000234681">
    <property type="component" value="Chromosome 4"/>
</dbReference>
<keyword evidence="1" id="KW-0732">Signal</keyword>
<proteinExistence type="predicted"/>
<name>A6IBE4_RAT</name>
<reference evidence="3" key="1">
    <citation type="submission" date="2005-09" db="EMBL/GenBank/DDBJ databases">
        <authorList>
            <person name="Mural R.J."/>
            <person name="Li P.W."/>
            <person name="Adams M.D."/>
            <person name="Amanatides P.G."/>
            <person name="Baden-Tillson H."/>
            <person name="Barnstead M."/>
            <person name="Chin S.H."/>
            <person name="Dew I."/>
            <person name="Evans C.A."/>
            <person name="Ferriera S."/>
            <person name="Flanigan M."/>
            <person name="Fosler C."/>
            <person name="Glodek A."/>
            <person name="Gu Z."/>
            <person name="Holt R.A."/>
            <person name="Jennings D."/>
            <person name="Kraft C.L."/>
            <person name="Lu F."/>
            <person name="Nguyen T."/>
            <person name="Nusskern D.R."/>
            <person name="Pfannkoch C.M."/>
            <person name="Sitter C."/>
            <person name="Sutton G.G."/>
            <person name="Venter J.C."/>
            <person name="Wang Z."/>
            <person name="Woodage T."/>
            <person name="Zheng X.H."/>
            <person name="Zhong F."/>
        </authorList>
    </citation>
    <scope>NUCLEOTIDE SEQUENCE [LARGE SCALE GENOMIC DNA]</scope>
    <source>
        <strain>BN</strain>
        <strain evidence="3">Sprague-Dawley</strain>
    </source>
</reference>
<gene>
    <name evidence="2" type="ORF">rCG_56147</name>
</gene>
<organism evidence="2 3">
    <name type="scientific">Rattus norvegicus</name>
    <name type="common">Rat</name>
    <dbReference type="NCBI Taxonomy" id="10116"/>
    <lineage>
        <taxon>Eukaryota</taxon>
        <taxon>Metazoa</taxon>
        <taxon>Chordata</taxon>
        <taxon>Craniata</taxon>
        <taxon>Vertebrata</taxon>
        <taxon>Euteleostomi</taxon>
        <taxon>Mammalia</taxon>
        <taxon>Eutheria</taxon>
        <taxon>Euarchontoglires</taxon>
        <taxon>Glires</taxon>
        <taxon>Rodentia</taxon>
        <taxon>Myomorpha</taxon>
        <taxon>Muroidea</taxon>
        <taxon>Muridae</taxon>
        <taxon>Murinae</taxon>
        <taxon>Rattus</taxon>
    </lineage>
</organism>
<feature type="signal peptide" evidence="1">
    <location>
        <begin position="1"/>
        <end position="18"/>
    </location>
</feature>